<dbReference type="EMBL" id="JXKM01000002">
    <property type="protein sequence ID" value="OJG36924.1"/>
    <property type="molecule type" value="Genomic_DNA"/>
</dbReference>
<keyword evidence="3" id="KW-1185">Reference proteome</keyword>
<reference evidence="2 3" key="1">
    <citation type="submission" date="2014-12" db="EMBL/GenBank/DDBJ databases">
        <title>Draft genome sequences of 29 type strains of Enterococci.</title>
        <authorList>
            <person name="Zhong Z."/>
            <person name="Sun Z."/>
            <person name="Liu W."/>
            <person name="Zhang W."/>
            <person name="Zhang H."/>
        </authorList>
    </citation>
    <scope>NUCLEOTIDE SEQUENCE [LARGE SCALE GENOMIC DNA]</scope>
    <source>
        <strain evidence="2 3">DSM 22802</strain>
    </source>
</reference>
<sequence>MLNPLFAFGVPAALLVAYAVFFFFKKAKQKEYRRFVLTLISVFLTTFSYQVYNYSQTVIKLSTPDSFEKSFGYSQGRLIVPFILGAILTVINVYYLFRQFRKKE</sequence>
<evidence type="ECO:0000256" key="1">
    <source>
        <dbReference type="SAM" id="Phobius"/>
    </source>
</evidence>
<dbReference type="AlphaFoldDB" id="A0A1L8SYH3"/>
<feature type="transmembrane region" description="Helical" evidence="1">
    <location>
        <begin position="78"/>
        <end position="97"/>
    </location>
</feature>
<feature type="transmembrane region" description="Helical" evidence="1">
    <location>
        <begin position="35"/>
        <end position="52"/>
    </location>
</feature>
<dbReference type="RefSeq" id="WP_071861336.1">
    <property type="nucleotide sequence ID" value="NZ_CAURXW010000008.1"/>
</dbReference>
<evidence type="ECO:0000313" key="2">
    <source>
        <dbReference type="EMBL" id="OJG36924.1"/>
    </source>
</evidence>
<accession>A0A1L8SYH3</accession>
<dbReference type="STRING" id="319970.RV00_GL001369"/>
<keyword evidence="1" id="KW-1133">Transmembrane helix</keyword>
<dbReference type="Proteomes" id="UP000183700">
    <property type="component" value="Unassembled WGS sequence"/>
</dbReference>
<organism evidence="2 3">
    <name type="scientific">Enterococcus devriesei</name>
    <dbReference type="NCBI Taxonomy" id="319970"/>
    <lineage>
        <taxon>Bacteria</taxon>
        <taxon>Bacillati</taxon>
        <taxon>Bacillota</taxon>
        <taxon>Bacilli</taxon>
        <taxon>Lactobacillales</taxon>
        <taxon>Enterococcaceae</taxon>
        <taxon>Enterococcus</taxon>
    </lineage>
</organism>
<protein>
    <submittedName>
        <fullName evidence="2">Uncharacterized protein</fullName>
    </submittedName>
</protein>
<feature type="transmembrane region" description="Helical" evidence="1">
    <location>
        <begin position="6"/>
        <end position="23"/>
    </location>
</feature>
<dbReference type="OrthoDB" id="2187313at2"/>
<proteinExistence type="predicted"/>
<keyword evidence="1" id="KW-0812">Transmembrane</keyword>
<gene>
    <name evidence="2" type="ORF">RV00_GL001369</name>
</gene>
<keyword evidence="1" id="KW-0472">Membrane</keyword>
<comment type="caution">
    <text evidence="2">The sequence shown here is derived from an EMBL/GenBank/DDBJ whole genome shotgun (WGS) entry which is preliminary data.</text>
</comment>
<name>A0A1L8SYH3_9ENTE</name>
<evidence type="ECO:0000313" key="3">
    <source>
        <dbReference type="Proteomes" id="UP000183700"/>
    </source>
</evidence>